<proteinExistence type="inferred from homology"/>
<dbReference type="InterPro" id="IPR036259">
    <property type="entry name" value="MFS_trans_sf"/>
</dbReference>
<feature type="chain" id="PRO_5025400188" evidence="7">
    <location>
        <begin position="21"/>
        <end position="359"/>
    </location>
</feature>
<keyword evidence="9" id="KW-1185">Reference proteome</keyword>
<protein>
    <submittedName>
        <fullName evidence="8">Ultraviolet-B receptor UVR8-like</fullName>
    </submittedName>
</protein>
<feature type="signal peptide" evidence="7">
    <location>
        <begin position="1"/>
        <end position="20"/>
    </location>
</feature>
<evidence type="ECO:0000313" key="8">
    <source>
        <dbReference type="EMBL" id="KAE8701483.1"/>
    </source>
</evidence>
<accession>A0A6A3AC17</accession>
<evidence type="ECO:0000256" key="7">
    <source>
        <dbReference type="SAM" id="SignalP"/>
    </source>
</evidence>
<gene>
    <name evidence="8" type="ORF">F3Y22_tig00110547pilonHSYRG00029</name>
</gene>
<comment type="similarity">
    <text evidence="2">Belongs to the major facilitator superfamily. Proton-dependent oligopeptide transporter (POT/PTR) (TC 2.A.17) family.</text>
</comment>
<evidence type="ECO:0000313" key="9">
    <source>
        <dbReference type="Proteomes" id="UP000436088"/>
    </source>
</evidence>
<keyword evidence="5 6" id="KW-0472">Membrane</keyword>
<dbReference type="AlphaFoldDB" id="A0A6A3AC17"/>
<keyword evidence="3 6" id="KW-0812">Transmembrane</keyword>
<comment type="subcellular location">
    <subcellularLocation>
        <location evidence="1">Membrane</location>
        <topology evidence="1">Multi-pass membrane protein</topology>
    </subcellularLocation>
</comment>
<evidence type="ECO:0000256" key="6">
    <source>
        <dbReference type="SAM" id="Phobius"/>
    </source>
</evidence>
<name>A0A6A3AC17_HIBSY</name>
<dbReference type="Proteomes" id="UP000436088">
    <property type="component" value="Unassembled WGS sequence"/>
</dbReference>
<feature type="transmembrane region" description="Helical" evidence="6">
    <location>
        <begin position="107"/>
        <end position="127"/>
    </location>
</feature>
<comment type="caution">
    <text evidence="8">The sequence shown here is derived from an EMBL/GenBank/DDBJ whole genome shotgun (WGS) entry which is preliminary data.</text>
</comment>
<keyword evidence="4 6" id="KW-1133">Transmembrane helix</keyword>
<reference evidence="8" key="1">
    <citation type="submission" date="2019-09" db="EMBL/GenBank/DDBJ databases">
        <title>Draft genome information of white flower Hibiscus syriacus.</title>
        <authorList>
            <person name="Kim Y.-M."/>
        </authorList>
    </citation>
    <scope>NUCLEOTIDE SEQUENCE [LARGE SCALE GENOMIC DNA]</scope>
    <source>
        <strain evidence="8">YM2019G1</strain>
    </source>
</reference>
<sequence>MMIMTLTALLPWLRPPPCTDEELKHGQCMPYNNAQLGILIASLCWLSIGTGGIKPCCIPFSFDQFDLTTEEGRKGNNSFYNLYYTTQTIVLMITQTIVVYIQDDVSWALGFGIPTLCMIFSIVLFFIGTKFYVYIRPEGSIFTGVAQVFVAAYRKRQLYLPVDGSGRFYDSPLTRSLLRVKELHLTTQYSFLNKSALVMDDDELNPDGSCLTSILGFLAMNQQGTFTVAQALKMDLRFGSLFKIPAGSIGIVTLIAIAIWLPFYDRVLVPIEKINKLEGGITVLQRMGIGNLFLVLTMLVSGLIEMKRNETKKLGPFPRWRRRSFSGVGHLVNTAAYPYRLLGDLQYRGTHRVLQQTVP</sequence>
<organism evidence="8 9">
    <name type="scientific">Hibiscus syriacus</name>
    <name type="common">Rose of Sharon</name>
    <dbReference type="NCBI Taxonomy" id="106335"/>
    <lineage>
        <taxon>Eukaryota</taxon>
        <taxon>Viridiplantae</taxon>
        <taxon>Streptophyta</taxon>
        <taxon>Embryophyta</taxon>
        <taxon>Tracheophyta</taxon>
        <taxon>Spermatophyta</taxon>
        <taxon>Magnoliopsida</taxon>
        <taxon>eudicotyledons</taxon>
        <taxon>Gunneridae</taxon>
        <taxon>Pentapetalae</taxon>
        <taxon>rosids</taxon>
        <taxon>malvids</taxon>
        <taxon>Malvales</taxon>
        <taxon>Malvaceae</taxon>
        <taxon>Malvoideae</taxon>
        <taxon>Hibiscus</taxon>
    </lineage>
</organism>
<dbReference type="GO" id="GO:0022857">
    <property type="term" value="F:transmembrane transporter activity"/>
    <property type="evidence" value="ECO:0007669"/>
    <property type="project" value="InterPro"/>
</dbReference>
<feature type="transmembrane region" description="Helical" evidence="6">
    <location>
        <begin position="82"/>
        <end position="101"/>
    </location>
</feature>
<dbReference type="Pfam" id="PF00854">
    <property type="entry name" value="PTR2"/>
    <property type="match status" value="1"/>
</dbReference>
<dbReference type="GO" id="GO:0016020">
    <property type="term" value="C:membrane"/>
    <property type="evidence" value="ECO:0007669"/>
    <property type="project" value="UniProtKB-SubCell"/>
</dbReference>
<evidence type="ECO:0000256" key="2">
    <source>
        <dbReference type="ARBA" id="ARBA00005982"/>
    </source>
</evidence>
<evidence type="ECO:0000256" key="3">
    <source>
        <dbReference type="ARBA" id="ARBA00022692"/>
    </source>
</evidence>
<dbReference type="Gene3D" id="1.20.1250.20">
    <property type="entry name" value="MFS general substrate transporter like domains"/>
    <property type="match status" value="1"/>
</dbReference>
<evidence type="ECO:0000256" key="5">
    <source>
        <dbReference type="ARBA" id="ARBA00023136"/>
    </source>
</evidence>
<keyword evidence="7" id="KW-0732">Signal</keyword>
<feature type="transmembrane region" description="Helical" evidence="6">
    <location>
        <begin position="283"/>
        <end position="304"/>
    </location>
</feature>
<evidence type="ECO:0000256" key="1">
    <source>
        <dbReference type="ARBA" id="ARBA00004141"/>
    </source>
</evidence>
<dbReference type="PANTHER" id="PTHR11654">
    <property type="entry name" value="OLIGOPEPTIDE TRANSPORTER-RELATED"/>
    <property type="match status" value="1"/>
</dbReference>
<evidence type="ECO:0000256" key="4">
    <source>
        <dbReference type="ARBA" id="ARBA00022989"/>
    </source>
</evidence>
<feature type="transmembrane region" description="Helical" evidence="6">
    <location>
        <begin position="241"/>
        <end position="263"/>
    </location>
</feature>
<dbReference type="InterPro" id="IPR000109">
    <property type="entry name" value="POT_fam"/>
</dbReference>
<dbReference type="EMBL" id="VEPZ02001023">
    <property type="protein sequence ID" value="KAE8701483.1"/>
    <property type="molecule type" value="Genomic_DNA"/>
</dbReference>
<dbReference type="SUPFAM" id="SSF103473">
    <property type="entry name" value="MFS general substrate transporter"/>
    <property type="match status" value="1"/>
</dbReference>